<dbReference type="InterPro" id="IPR050128">
    <property type="entry name" value="Sulfate_adenylyltrnsfr_sub2"/>
</dbReference>
<dbReference type="OrthoDB" id="9772604at2"/>
<dbReference type="InterPro" id="IPR014729">
    <property type="entry name" value="Rossmann-like_a/b/a_fold"/>
</dbReference>
<dbReference type="AlphaFoldDB" id="A0A6N6N761"/>
<dbReference type="SUPFAM" id="SSF52402">
    <property type="entry name" value="Adenine nucleotide alpha hydrolases-like"/>
    <property type="match status" value="1"/>
</dbReference>
<dbReference type="EMBL" id="WAIE01000001">
    <property type="protein sequence ID" value="KAB1442937.1"/>
    <property type="molecule type" value="Genomic_DNA"/>
</dbReference>
<evidence type="ECO:0000313" key="2">
    <source>
        <dbReference type="EMBL" id="KAB1442937.1"/>
    </source>
</evidence>
<evidence type="ECO:0000313" key="3">
    <source>
        <dbReference type="Proteomes" id="UP000438699"/>
    </source>
</evidence>
<evidence type="ECO:0000259" key="1">
    <source>
        <dbReference type="Pfam" id="PF01507"/>
    </source>
</evidence>
<sequence>MQTLEHKLEASETLLLSLLESHDPNAVRVAWTGGKDSTTALFIWKAVLAHAGKGAPRAISLDTGCKFPEVLAFRDAMTREWGVDLFVARPGVSLSGYPLARDPVSCCRELKIEPLKRAIGETETRVLITGIRHDEHPDRAGRSSLEQRDTLSGWPAHMVCNPLLDWTETDIWAFHARFGLAHCPLYDHGYRSLGCMPCTTRGQGGERSGRAAAKEAHMAQLSSLGYF</sequence>
<dbReference type="GO" id="GO:0003824">
    <property type="term" value="F:catalytic activity"/>
    <property type="evidence" value="ECO:0007669"/>
    <property type="project" value="InterPro"/>
</dbReference>
<reference evidence="2 3" key="1">
    <citation type="journal article" date="2017" name="Int. J. Syst. Evol. Microbiol.">
        <title>Desulfovibrio senegalensis sp. nov., a mesophilic sulfate reducer isolated from marine sediment.</title>
        <authorList>
            <person name="Thioye A."/>
            <person name="Gam Z.B.A."/>
            <person name="Mbengue M."/>
            <person name="Cayol J.L."/>
            <person name="Joseph-Bartoli M."/>
            <person name="Toure-Kane C."/>
            <person name="Labat M."/>
        </authorList>
    </citation>
    <scope>NUCLEOTIDE SEQUENCE [LARGE SCALE GENOMIC DNA]</scope>
    <source>
        <strain evidence="2 3">DSM 101509</strain>
    </source>
</reference>
<keyword evidence="3" id="KW-1185">Reference proteome</keyword>
<dbReference type="Pfam" id="PF01507">
    <property type="entry name" value="PAPS_reduct"/>
    <property type="match status" value="1"/>
</dbReference>
<feature type="domain" description="Phosphoadenosine phosphosulphate reductase" evidence="1">
    <location>
        <begin position="29"/>
        <end position="200"/>
    </location>
</feature>
<dbReference type="RefSeq" id="WP_151149127.1">
    <property type="nucleotide sequence ID" value="NZ_WAIE01000001.1"/>
</dbReference>
<accession>A0A6N6N761</accession>
<dbReference type="PANTHER" id="PTHR43196">
    <property type="entry name" value="SULFATE ADENYLYLTRANSFERASE SUBUNIT 2"/>
    <property type="match status" value="1"/>
</dbReference>
<dbReference type="PANTHER" id="PTHR43196:SF1">
    <property type="entry name" value="SULFATE ADENYLYLTRANSFERASE SUBUNIT 2"/>
    <property type="match status" value="1"/>
</dbReference>
<dbReference type="Proteomes" id="UP000438699">
    <property type="component" value="Unassembled WGS sequence"/>
</dbReference>
<dbReference type="Gene3D" id="3.40.50.620">
    <property type="entry name" value="HUPs"/>
    <property type="match status" value="1"/>
</dbReference>
<gene>
    <name evidence="2" type="ORF">F8A88_01295</name>
</gene>
<name>A0A6N6N761_9BACT</name>
<organism evidence="2 3">
    <name type="scientific">Pseudodesulfovibrio senegalensis</name>
    <dbReference type="NCBI Taxonomy" id="1721087"/>
    <lineage>
        <taxon>Bacteria</taxon>
        <taxon>Pseudomonadati</taxon>
        <taxon>Thermodesulfobacteriota</taxon>
        <taxon>Desulfovibrionia</taxon>
        <taxon>Desulfovibrionales</taxon>
        <taxon>Desulfovibrionaceae</taxon>
    </lineage>
</organism>
<proteinExistence type="predicted"/>
<protein>
    <submittedName>
        <fullName evidence="2">Phosphoadenosine phosphosulfate reductase family protein</fullName>
    </submittedName>
</protein>
<dbReference type="InterPro" id="IPR002500">
    <property type="entry name" value="PAPS_reduct_dom"/>
</dbReference>
<comment type="caution">
    <text evidence="2">The sequence shown here is derived from an EMBL/GenBank/DDBJ whole genome shotgun (WGS) entry which is preliminary data.</text>
</comment>